<feature type="region of interest" description="Disordered" evidence="1">
    <location>
        <begin position="42"/>
        <end position="67"/>
    </location>
</feature>
<name>A0A2T4U1Z8_9BACI</name>
<organism evidence="2 3">
    <name type="scientific">Alkalicoccus saliphilus</name>
    <dbReference type="NCBI Taxonomy" id="200989"/>
    <lineage>
        <taxon>Bacteria</taxon>
        <taxon>Bacillati</taxon>
        <taxon>Bacillota</taxon>
        <taxon>Bacilli</taxon>
        <taxon>Bacillales</taxon>
        <taxon>Bacillaceae</taxon>
        <taxon>Alkalicoccus</taxon>
    </lineage>
</organism>
<evidence type="ECO:0000313" key="3">
    <source>
        <dbReference type="Proteomes" id="UP000240509"/>
    </source>
</evidence>
<evidence type="ECO:0000313" key="2">
    <source>
        <dbReference type="EMBL" id="PTL37432.1"/>
    </source>
</evidence>
<protein>
    <submittedName>
        <fullName evidence="2">Uncharacterized protein</fullName>
    </submittedName>
</protein>
<dbReference type="EMBL" id="PZJJ01000052">
    <property type="protein sequence ID" value="PTL37432.1"/>
    <property type="molecule type" value="Genomic_DNA"/>
</dbReference>
<evidence type="ECO:0000256" key="1">
    <source>
        <dbReference type="SAM" id="MobiDB-lite"/>
    </source>
</evidence>
<proteinExistence type="predicted"/>
<dbReference type="Proteomes" id="UP000240509">
    <property type="component" value="Unassembled WGS sequence"/>
</dbReference>
<feature type="compositionally biased region" description="Basic and acidic residues" evidence="1">
    <location>
        <begin position="46"/>
        <end position="57"/>
    </location>
</feature>
<sequence>MGLSLPSGRICALPQVSLPGHRFYSVKSSVYEKQNFSFSVKKTKRKPVDASGRRRLEGPAGRSPRKLEISSTAGRLEAKCFSWHQQRIWFLRTFGENMLYLTKKLI</sequence>
<accession>A0A2T4U1Z8</accession>
<dbReference type="AlphaFoldDB" id="A0A2T4U1Z8"/>
<comment type="caution">
    <text evidence="2">The sequence shown here is derived from an EMBL/GenBank/DDBJ whole genome shotgun (WGS) entry which is preliminary data.</text>
</comment>
<gene>
    <name evidence="2" type="ORF">C6Y45_16525</name>
</gene>
<reference evidence="2 3" key="1">
    <citation type="submission" date="2018-03" db="EMBL/GenBank/DDBJ databases">
        <title>Alkalicoccus saliphilus sp. nov., isolated from a mineral pool.</title>
        <authorList>
            <person name="Zhao B."/>
        </authorList>
    </citation>
    <scope>NUCLEOTIDE SEQUENCE [LARGE SCALE GENOMIC DNA]</scope>
    <source>
        <strain evidence="2 3">6AG</strain>
    </source>
</reference>
<keyword evidence="3" id="KW-1185">Reference proteome</keyword>